<evidence type="ECO:0000256" key="1">
    <source>
        <dbReference type="SAM" id="Phobius"/>
    </source>
</evidence>
<keyword evidence="1" id="KW-0812">Transmembrane</keyword>
<keyword evidence="3" id="KW-1185">Reference proteome</keyword>
<dbReference type="EMBL" id="KZ852079">
    <property type="protein sequence ID" value="RDH28140.1"/>
    <property type="molecule type" value="Genomic_DNA"/>
</dbReference>
<dbReference type="Proteomes" id="UP000253729">
    <property type="component" value="Unassembled WGS sequence"/>
</dbReference>
<feature type="transmembrane region" description="Helical" evidence="1">
    <location>
        <begin position="83"/>
        <end position="102"/>
    </location>
</feature>
<organism evidence="2 3">
    <name type="scientific">Aspergillus welwitschiae</name>
    <dbReference type="NCBI Taxonomy" id="1341132"/>
    <lineage>
        <taxon>Eukaryota</taxon>
        <taxon>Fungi</taxon>
        <taxon>Dikarya</taxon>
        <taxon>Ascomycota</taxon>
        <taxon>Pezizomycotina</taxon>
        <taxon>Eurotiomycetes</taxon>
        <taxon>Eurotiomycetidae</taxon>
        <taxon>Eurotiales</taxon>
        <taxon>Aspergillaceae</taxon>
        <taxon>Aspergillus</taxon>
        <taxon>Aspergillus subgen. Circumdati</taxon>
    </lineage>
</organism>
<accession>A0A3F3PMH6</accession>
<evidence type="ECO:0000313" key="2">
    <source>
        <dbReference type="EMBL" id="RDH28140.1"/>
    </source>
</evidence>
<dbReference type="GeneID" id="38136365"/>
<dbReference type="RefSeq" id="XP_026621162.1">
    <property type="nucleotide sequence ID" value="XM_026768009.1"/>
</dbReference>
<reference evidence="2 3" key="1">
    <citation type="submission" date="2018-07" db="EMBL/GenBank/DDBJ databases">
        <title>The genomes of Aspergillus section Nigri reveals drivers in fungal speciation.</title>
        <authorList>
            <consortium name="DOE Joint Genome Institute"/>
            <person name="Vesth T.C."/>
            <person name="Nybo J."/>
            <person name="Theobald S."/>
            <person name="Brandl J."/>
            <person name="Frisvad J.C."/>
            <person name="Nielsen K.F."/>
            <person name="Lyhne E.K."/>
            <person name="Kogle M.E."/>
            <person name="Kuo A."/>
            <person name="Riley R."/>
            <person name="Clum A."/>
            <person name="Nolan M."/>
            <person name="Lipzen A."/>
            <person name="Salamov A."/>
            <person name="Henrissat B."/>
            <person name="Wiebenga A."/>
            <person name="De vries R.P."/>
            <person name="Grigoriev I.V."/>
            <person name="Mortensen U.H."/>
            <person name="Andersen M.R."/>
            <person name="Baker S.E."/>
        </authorList>
    </citation>
    <scope>NUCLEOTIDE SEQUENCE [LARGE SCALE GENOMIC DNA]</scope>
    <source>
        <strain evidence="2 3">CBS 139.54b</strain>
    </source>
</reference>
<sequence>MNYLISWEIVAGFDSLTARKFPHDWKKTLMSYEARWTAGLLCWSVKSDGCGADRGVTPPDDSRIQVIADEKNTTISPIYFRPWGMVFYAYFEIIGSLLVYCFDN</sequence>
<evidence type="ECO:0000313" key="3">
    <source>
        <dbReference type="Proteomes" id="UP000253729"/>
    </source>
</evidence>
<name>A0A3F3PMH6_9EURO</name>
<keyword evidence="1" id="KW-1133">Transmembrane helix</keyword>
<proteinExistence type="predicted"/>
<keyword evidence="1" id="KW-0472">Membrane</keyword>
<gene>
    <name evidence="2" type="ORF">BDQ94DRAFT_152631</name>
</gene>
<dbReference type="AlphaFoldDB" id="A0A3F3PMH6"/>
<protein>
    <submittedName>
        <fullName evidence="2">Uncharacterized protein</fullName>
    </submittedName>
</protein>